<sequence length="154" mass="18045">MESITLFKYSRTSTLILLKQLGEEVWDEQPHNWPNNIRWLAGHIYAEAEGFMHDADHSYEITHQEWMPLFLDGSRPSEWKENDPVPTREEIINALIEQESRIENFFKGKLKNDVSKVRDLNGMLLETVDSSLQFITWHEGIHIGDIKGLRLLTK</sequence>
<dbReference type="EMBL" id="DXHX01000134">
    <property type="protein sequence ID" value="HIV75354.1"/>
    <property type="molecule type" value="Genomic_DNA"/>
</dbReference>
<dbReference type="SUPFAM" id="SSF109854">
    <property type="entry name" value="DinB/YfiT-like putative metalloenzymes"/>
    <property type="match status" value="1"/>
</dbReference>
<gene>
    <name evidence="2" type="ORF">H9895_09770</name>
</gene>
<dbReference type="Proteomes" id="UP000823937">
    <property type="component" value="Unassembled WGS sequence"/>
</dbReference>
<dbReference type="Pfam" id="PF12867">
    <property type="entry name" value="DinB_2"/>
    <property type="match status" value="1"/>
</dbReference>
<dbReference type="InterPro" id="IPR034660">
    <property type="entry name" value="DinB/YfiT-like"/>
</dbReference>
<proteinExistence type="predicted"/>
<reference evidence="2" key="2">
    <citation type="submission" date="2021-04" db="EMBL/GenBank/DDBJ databases">
        <authorList>
            <person name="Gilroy R."/>
        </authorList>
    </citation>
    <scope>NUCLEOTIDE SEQUENCE</scope>
    <source>
        <strain evidence="2">CHK169-2315</strain>
    </source>
</reference>
<name>A0A9D1TKC2_9BACI</name>
<dbReference type="Gene3D" id="1.20.120.450">
    <property type="entry name" value="dinb family like domain"/>
    <property type="match status" value="1"/>
</dbReference>
<accession>A0A9D1TKC2</accession>
<evidence type="ECO:0000259" key="1">
    <source>
        <dbReference type="Pfam" id="PF12867"/>
    </source>
</evidence>
<evidence type="ECO:0000313" key="2">
    <source>
        <dbReference type="EMBL" id="HIV75354.1"/>
    </source>
</evidence>
<dbReference type="AlphaFoldDB" id="A0A9D1TKC2"/>
<organism evidence="2 3">
    <name type="scientific">Candidatus Pseudogracilibacillus intestinigallinarum</name>
    <dbReference type="NCBI Taxonomy" id="2838742"/>
    <lineage>
        <taxon>Bacteria</taxon>
        <taxon>Bacillati</taxon>
        <taxon>Bacillota</taxon>
        <taxon>Bacilli</taxon>
        <taxon>Bacillales</taxon>
        <taxon>Bacillaceae</taxon>
        <taxon>Pseudogracilibacillus</taxon>
    </lineage>
</organism>
<evidence type="ECO:0000313" key="3">
    <source>
        <dbReference type="Proteomes" id="UP000823937"/>
    </source>
</evidence>
<protein>
    <submittedName>
        <fullName evidence="2">DinB family protein</fullName>
    </submittedName>
</protein>
<dbReference type="InterPro" id="IPR024775">
    <property type="entry name" value="DinB-like"/>
</dbReference>
<reference evidence="2" key="1">
    <citation type="journal article" date="2021" name="PeerJ">
        <title>Extensive microbial diversity within the chicken gut microbiome revealed by metagenomics and culture.</title>
        <authorList>
            <person name="Gilroy R."/>
            <person name="Ravi A."/>
            <person name="Getino M."/>
            <person name="Pursley I."/>
            <person name="Horton D.L."/>
            <person name="Alikhan N.F."/>
            <person name="Baker D."/>
            <person name="Gharbi K."/>
            <person name="Hall N."/>
            <person name="Watson M."/>
            <person name="Adriaenssens E.M."/>
            <person name="Foster-Nyarko E."/>
            <person name="Jarju S."/>
            <person name="Secka A."/>
            <person name="Antonio M."/>
            <person name="Oren A."/>
            <person name="Chaudhuri R.R."/>
            <person name="La Ragione R."/>
            <person name="Hildebrand F."/>
            <person name="Pallen M.J."/>
        </authorList>
    </citation>
    <scope>NUCLEOTIDE SEQUENCE</scope>
    <source>
        <strain evidence="2">CHK169-2315</strain>
    </source>
</reference>
<feature type="domain" description="DinB-like" evidence="1">
    <location>
        <begin position="7"/>
        <end position="146"/>
    </location>
</feature>
<comment type="caution">
    <text evidence="2">The sequence shown here is derived from an EMBL/GenBank/DDBJ whole genome shotgun (WGS) entry which is preliminary data.</text>
</comment>